<dbReference type="Proteomes" id="UP000265520">
    <property type="component" value="Unassembled WGS sequence"/>
</dbReference>
<keyword evidence="2" id="KW-0548">Nucleotidyltransferase</keyword>
<dbReference type="Pfam" id="PF13456">
    <property type="entry name" value="RVT_3"/>
    <property type="match status" value="1"/>
</dbReference>
<dbReference type="EMBL" id="LXQA010053698">
    <property type="protein sequence ID" value="MCI03920.1"/>
    <property type="molecule type" value="Genomic_DNA"/>
</dbReference>
<sequence>MVLWCSPCIGWMKVNTDGSVYSTSAACGGLFRDYLANFRGGFAQKISSLSVLHAEIMALILAMEMAH</sequence>
<dbReference type="GO" id="GO:0004523">
    <property type="term" value="F:RNA-DNA hybrid ribonuclease activity"/>
    <property type="evidence" value="ECO:0007669"/>
    <property type="project" value="InterPro"/>
</dbReference>
<keyword evidence="2" id="KW-0695">RNA-directed DNA polymerase</keyword>
<gene>
    <name evidence="2" type="ORF">A2U01_0024961</name>
</gene>
<protein>
    <submittedName>
        <fullName evidence="2">RNA-directed DNA polymerase (Reverse transcriptase)</fullName>
    </submittedName>
</protein>
<dbReference type="InterPro" id="IPR044730">
    <property type="entry name" value="RNase_H-like_dom_plant"/>
</dbReference>
<evidence type="ECO:0000313" key="3">
    <source>
        <dbReference type="Proteomes" id="UP000265520"/>
    </source>
</evidence>
<feature type="non-terminal residue" evidence="2">
    <location>
        <position position="67"/>
    </location>
</feature>
<dbReference type="PANTHER" id="PTHR47723">
    <property type="entry name" value="OS05G0353850 PROTEIN"/>
    <property type="match status" value="1"/>
</dbReference>
<dbReference type="PANTHER" id="PTHR47723:SF23">
    <property type="entry name" value="REVERSE TRANSCRIPTASE-LIKE PROTEIN"/>
    <property type="match status" value="1"/>
</dbReference>
<dbReference type="InterPro" id="IPR012337">
    <property type="entry name" value="RNaseH-like_sf"/>
</dbReference>
<dbReference type="GO" id="GO:0003964">
    <property type="term" value="F:RNA-directed DNA polymerase activity"/>
    <property type="evidence" value="ECO:0007669"/>
    <property type="project" value="UniProtKB-KW"/>
</dbReference>
<dbReference type="InterPro" id="IPR002156">
    <property type="entry name" value="RNaseH_domain"/>
</dbReference>
<evidence type="ECO:0000313" key="2">
    <source>
        <dbReference type="EMBL" id="MCI03920.1"/>
    </source>
</evidence>
<evidence type="ECO:0000259" key="1">
    <source>
        <dbReference type="Pfam" id="PF13456"/>
    </source>
</evidence>
<keyword evidence="3" id="KW-1185">Reference proteome</keyword>
<name>A0A392NXF8_9FABA</name>
<dbReference type="CDD" id="cd06222">
    <property type="entry name" value="RNase_H_like"/>
    <property type="match status" value="1"/>
</dbReference>
<dbReference type="AlphaFoldDB" id="A0A392NXF8"/>
<organism evidence="2 3">
    <name type="scientific">Trifolium medium</name>
    <dbReference type="NCBI Taxonomy" id="97028"/>
    <lineage>
        <taxon>Eukaryota</taxon>
        <taxon>Viridiplantae</taxon>
        <taxon>Streptophyta</taxon>
        <taxon>Embryophyta</taxon>
        <taxon>Tracheophyta</taxon>
        <taxon>Spermatophyta</taxon>
        <taxon>Magnoliopsida</taxon>
        <taxon>eudicotyledons</taxon>
        <taxon>Gunneridae</taxon>
        <taxon>Pentapetalae</taxon>
        <taxon>rosids</taxon>
        <taxon>fabids</taxon>
        <taxon>Fabales</taxon>
        <taxon>Fabaceae</taxon>
        <taxon>Papilionoideae</taxon>
        <taxon>50 kb inversion clade</taxon>
        <taxon>NPAAA clade</taxon>
        <taxon>Hologalegina</taxon>
        <taxon>IRL clade</taxon>
        <taxon>Trifolieae</taxon>
        <taxon>Trifolium</taxon>
    </lineage>
</organism>
<proteinExistence type="predicted"/>
<feature type="domain" description="RNase H type-1" evidence="1">
    <location>
        <begin position="15"/>
        <end position="66"/>
    </location>
</feature>
<dbReference type="GO" id="GO:0003676">
    <property type="term" value="F:nucleic acid binding"/>
    <property type="evidence" value="ECO:0007669"/>
    <property type="project" value="InterPro"/>
</dbReference>
<dbReference type="SUPFAM" id="SSF53098">
    <property type="entry name" value="Ribonuclease H-like"/>
    <property type="match status" value="1"/>
</dbReference>
<comment type="caution">
    <text evidence="2">The sequence shown here is derived from an EMBL/GenBank/DDBJ whole genome shotgun (WGS) entry which is preliminary data.</text>
</comment>
<reference evidence="2 3" key="1">
    <citation type="journal article" date="2018" name="Front. Plant Sci.">
        <title>Red Clover (Trifolium pratense) and Zigzag Clover (T. medium) - A Picture of Genomic Similarities and Differences.</title>
        <authorList>
            <person name="Dluhosova J."/>
            <person name="Istvanek J."/>
            <person name="Nedelnik J."/>
            <person name="Repkova J."/>
        </authorList>
    </citation>
    <scope>NUCLEOTIDE SEQUENCE [LARGE SCALE GENOMIC DNA]</scope>
    <source>
        <strain evidence="3">cv. 10/8</strain>
        <tissue evidence="2">Leaf</tissue>
    </source>
</reference>
<dbReference type="InterPro" id="IPR053151">
    <property type="entry name" value="RNase_H-like"/>
</dbReference>
<accession>A0A392NXF8</accession>
<keyword evidence="2" id="KW-0808">Transferase</keyword>